<reference evidence="2" key="1">
    <citation type="submission" date="2023-08" db="EMBL/GenBank/DDBJ databases">
        <authorList>
            <person name="Alioto T."/>
            <person name="Alioto T."/>
            <person name="Gomez Garrido J."/>
        </authorList>
    </citation>
    <scope>NUCLEOTIDE SEQUENCE</scope>
</reference>
<keyword evidence="3" id="KW-1185">Reference proteome</keyword>
<dbReference type="Proteomes" id="UP001162480">
    <property type="component" value="Chromosome 23"/>
</dbReference>
<sequence>MTSELMNNRPEQDRTGQASRHHGTSKTSQHITSKGNLCYVVMEVAYFIKRHRPAATRNRTRQTLESLHKLRQEILSSLGLTNLVCQKRKYPVATYIEETAVYFNGAMYARGRNSCDKIVFSIRVGCGGDGSISGSSGCSNRSIRAF</sequence>
<evidence type="ECO:0000256" key="1">
    <source>
        <dbReference type="SAM" id="MobiDB-lite"/>
    </source>
</evidence>
<organism evidence="2 3">
    <name type="scientific">Octopus vulgaris</name>
    <name type="common">Common octopus</name>
    <dbReference type="NCBI Taxonomy" id="6645"/>
    <lineage>
        <taxon>Eukaryota</taxon>
        <taxon>Metazoa</taxon>
        <taxon>Spiralia</taxon>
        <taxon>Lophotrochozoa</taxon>
        <taxon>Mollusca</taxon>
        <taxon>Cephalopoda</taxon>
        <taxon>Coleoidea</taxon>
        <taxon>Octopodiformes</taxon>
        <taxon>Octopoda</taxon>
        <taxon>Incirrata</taxon>
        <taxon>Octopodidae</taxon>
        <taxon>Octopus</taxon>
    </lineage>
</organism>
<dbReference type="AlphaFoldDB" id="A0AA36FHT8"/>
<proteinExistence type="predicted"/>
<gene>
    <name evidence="2" type="ORF">OCTVUL_1B023151</name>
</gene>
<dbReference type="EMBL" id="OX597836">
    <property type="protein sequence ID" value="CAI9739235.1"/>
    <property type="molecule type" value="Genomic_DNA"/>
</dbReference>
<name>A0AA36FHT8_OCTVU</name>
<protein>
    <submittedName>
        <fullName evidence="2">Uncharacterized protein</fullName>
    </submittedName>
</protein>
<evidence type="ECO:0000313" key="2">
    <source>
        <dbReference type="EMBL" id="CAI9739235.1"/>
    </source>
</evidence>
<feature type="region of interest" description="Disordered" evidence="1">
    <location>
        <begin position="1"/>
        <end position="30"/>
    </location>
</feature>
<accession>A0AA36FHT8</accession>
<evidence type="ECO:0000313" key="3">
    <source>
        <dbReference type="Proteomes" id="UP001162480"/>
    </source>
</evidence>